<evidence type="ECO:0008006" key="3">
    <source>
        <dbReference type="Google" id="ProtNLM"/>
    </source>
</evidence>
<sequence length="230" mass="26266">MYQSADHLVINSEGFLSHLLYLGINKEKITFIPNPITFEELEKGSSHLEKNKEMTTTKVVYAGNVGRAQEMRPLIKLIDVYKNSTEHTFTIIPYGVDTESFIQQIKKINASNVRILKPKPREIVFDYLVNATIGYVGLIDIEEFHDVIPGKIIDYFGSGTAIIANLEGYSQKIIEQSNGGVTMEDSSTVHQLMVNRQMQYDLARNGLIFAREHYSWEKNYQQFLKIIKGI</sequence>
<dbReference type="SUPFAM" id="SSF53756">
    <property type="entry name" value="UDP-Glycosyltransferase/glycogen phosphorylase"/>
    <property type="match status" value="1"/>
</dbReference>
<comment type="caution">
    <text evidence="1">The sequence shown here is derived from an EMBL/GenBank/DDBJ whole genome shotgun (WGS) entry which is preliminary data.</text>
</comment>
<reference evidence="1" key="1">
    <citation type="submission" date="2020-09" db="EMBL/GenBank/DDBJ databases">
        <title>Genomic insights into the novelty and pathogenicity of a unique biofilm-forming Enterococcus sp. bacteria (Enterococcus lacertideformus) identified in reptiles.</title>
        <authorList>
            <person name="Agius J.E."/>
            <person name="Phalen D.N."/>
            <person name="Rose K."/>
            <person name="Eden J.-S."/>
        </authorList>
    </citation>
    <scope>NUCLEOTIDE SEQUENCE</scope>
    <source>
        <strain evidence="1">PHRS 0518</strain>
    </source>
</reference>
<proteinExistence type="predicted"/>
<gene>
    <name evidence="1" type="ORF">IC227_09620</name>
</gene>
<dbReference type="Gene3D" id="3.40.50.2000">
    <property type="entry name" value="Glycogen Phosphorylase B"/>
    <property type="match status" value="2"/>
</dbReference>
<evidence type="ECO:0000313" key="2">
    <source>
        <dbReference type="Proteomes" id="UP000637757"/>
    </source>
</evidence>
<keyword evidence="2" id="KW-1185">Reference proteome</keyword>
<dbReference type="AlphaFoldDB" id="A0A931FBH9"/>
<dbReference type="EMBL" id="JADAKE010000020">
    <property type="protein sequence ID" value="MBF8808487.1"/>
    <property type="molecule type" value="Genomic_DNA"/>
</dbReference>
<accession>A0A931FBH9</accession>
<dbReference type="Proteomes" id="UP000637757">
    <property type="component" value="Unassembled WGS sequence"/>
</dbReference>
<organism evidence="1 2">
    <name type="scientific">Enterococcus lacertideformus</name>
    <dbReference type="NCBI Taxonomy" id="2771493"/>
    <lineage>
        <taxon>Bacteria</taxon>
        <taxon>Bacillati</taxon>
        <taxon>Bacillota</taxon>
        <taxon>Bacilli</taxon>
        <taxon>Lactobacillales</taxon>
        <taxon>Enterococcaceae</taxon>
        <taxon>Enterococcus</taxon>
    </lineage>
</organism>
<protein>
    <recommendedName>
        <fullName evidence="3">Glycosyltransferase</fullName>
    </recommendedName>
</protein>
<name>A0A931FBH9_9ENTE</name>
<evidence type="ECO:0000313" key="1">
    <source>
        <dbReference type="EMBL" id="MBF8808487.1"/>
    </source>
</evidence>